<dbReference type="Proteomes" id="UP000316495">
    <property type="component" value="Unassembled WGS sequence"/>
</dbReference>
<dbReference type="InterPro" id="IPR038763">
    <property type="entry name" value="DHH_sf"/>
</dbReference>
<accession>A0A554LP03</accession>
<feature type="domain" description="DDH" evidence="1">
    <location>
        <begin position="19"/>
        <end position="162"/>
    </location>
</feature>
<dbReference type="InterPro" id="IPR001667">
    <property type="entry name" value="DDH_dom"/>
</dbReference>
<dbReference type="EMBL" id="VMGN01000009">
    <property type="protein sequence ID" value="TSC94603.1"/>
    <property type="molecule type" value="Genomic_DNA"/>
</dbReference>
<dbReference type="Gene3D" id="3.10.310.30">
    <property type="match status" value="1"/>
</dbReference>
<dbReference type="Pfam" id="PF01368">
    <property type="entry name" value="DHH"/>
    <property type="match status" value="1"/>
</dbReference>
<sequence length="320" mass="35019">MSFSKLINFIKDDGNESFLLVAHERPDGDTISSILAMGELLRFFGKRVETVSSEGVPEVFKYIPNSASVKSDFLLGDFDAVILLDNGDLKRTGFLERIILAKDRHLTIINIDHHPKNNIWKLAKINLVNEKASATCEIIYQLHLKMGVPVSPEIATTLLSGIYTDTGGFQHQNVSSKTLRVVSELLSHGAKLKIISENVSGQRSITMLKLWGLALSRIKKVAGLPLVYSIITKADIKNIGAKEADLAGVVNLIASTPDEQATILLYELPNGKIKGSLRTESSKIDVAKLAELFAGGGHRKAAGFVVEGKMICDGERWRIV</sequence>
<dbReference type="Pfam" id="PF02272">
    <property type="entry name" value="DHHA1"/>
    <property type="match status" value="1"/>
</dbReference>
<dbReference type="InterPro" id="IPR051319">
    <property type="entry name" value="Oligoribo/pAp-PDE_c-di-AMP_PDE"/>
</dbReference>
<proteinExistence type="predicted"/>
<name>A0A554LP03_9BACT</name>
<dbReference type="Gene3D" id="3.90.1640.10">
    <property type="entry name" value="inorganic pyrophosphatase (n-terminal core)"/>
    <property type="match status" value="1"/>
</dbReference>
<dbReference type="SUPFAM" id="SSF64182">
    <property type="entry name" value="DHH phosphoesterases"/>
    <property type="match status" value="1"/>
</dbReference>
<evidence type="ECO:0000259" key="1">
    <source>
        <dbReference type="Pfam" id="PF01368"/>
    </source>
</evidence>
<evidence type="ECO:0000313" key="4">
    <source>
        <dbReference type="Proteomes" id="UP000316495"/>
    </source>
</evidence>
<feature type="domain" description="DHHA1" evidence="2">
    <location>
        <begin position="238"/>
        <end position="307"/>
    </location>
</feature>
<protein>
    <submittedName>
        <fullName evidence="3">Phosphoesterase RecJ domain-containing protein</fullName>
    </submittedName>
</protein>
<reference evidence="3 4" key="1">
    <citation type="submission" date="2017-07" db="EMBL/GenBank/DDBJ databases">
        <title>Mechanisms for carbon and nitrogen cycling indicate functional differentiation within the Candidate Phyla Radiation.</title>
        <authorList>
            <person name="Danczak R.E."/>
            <person name="Johnston M.D."/>
            <person name="Kenah C."/>
            <person name="Slattery M."/>
            <person name="Wrighton K.C."/>
            <person name="Wilkins M.J."/>
        </authorList>
    </citation>
    <scope>NUCLEOTIDE SEQUENCE [LARGE SCALE GENOMIC DNA]</scope>
    <source>
        <strain evidence="3">Athens1014_28</strain>
    </source>
</reference>
<organism evidence="3 4">
    <name type="scientific">Candidatus Berkelbacteria bacterium Athens1014_28</name>
    <dbReference type="NCBI Taxonomy" id="2017145"/>
    <lineage>
        <taxon>Bacteria</taxon>
        <taxon>Candidatus Berkelbacteria</taxon>
    </lineage>
</organism>
<dbReference type="GO" id="GO:0003676">
    <property type="term" value="F:nucleic acid binding"/>
    <property type="evidence" value="ECO:0007669"/>
    <property type="project" value="InterPro"/>
</dbReference>
<gene>
    <name evidence="3" type="ORF">Athens101428_233</name>
</gene>
<evidence type="ECO:0000259" key="2">
    <source>
        <dbReference type="Pfam" id="PF02272"/>
    </source>
</evidence>
<dbReference type="AlphaFoldDB" id="A0A554LP03"/>
<dbReference type="PANTHER" id="PTHR47618:SF1">
    <property type="entry name" value="BIFUNCTIONAL OLIGORIBONUCLEASE AND PAP PHOSPHATASE NRNA"/>
    <property type="match status" value="1"/>
</dbReference>
<dbReference type="InterPro" id="IPR003156">
    <property type="entry name" value="DHHA1_dom"/>
</dbReference>
<comment type="caution">
    <text evidence="3">The sequence shown here is derived from an EMBL/GenBank/DDBJ whole genome shotgun (WGS) entry which is preliminary data.</text>
</comment>
<dbReference type="PANTHER" id="PTHR47618">
    <property type="entry name" value="BIFUNCTIONAL OLIGORIBONUCLEASE AND PAP PHOSPHATASE NRNA"/>
    <property type="match status" value="1"/>
</dbReference>
<evidence type="ECO:0000313" key="3">
    <source>
        <dbReference type="EMBL" id="TSC94603.1"/>
    </source>
</evidence>